<dbReference type="SMART" id="SM00323">
    <property type="entry name" value="RasGAP"/>
    <property type="match status" value="1"/>
</dbReference>
<keyword evidence="3" id="KW-0175">Coiled coil</keyword>
<dbReference type="GO" id="GO:0007165">
    <property type="term" value="P:signal transduction"/>
    <property type="evidence" value="ECO:0007669"/>
    <property type="project" value="UniProtKB-ARBA"/>
</dbReference>
<dbReference type="SUPFAM" id="SSF48350">
    <property type="entry name" value="GTPase activation domain, GAP"/>
    <property type="match status" value="1"/>
</dbReference>
<dbReference type="Gene3D" id="1.10.506.10">
    <property type="entry name" value="GTPase Activation - p120gap, domain 1"/>
    <property type="match status" value="2"/>
</dbReference>
<evidence type="ECO:0000259" key="5">
    <source>
        <dbReference type="PROSITE" id="PS50018"/>
    </source>
</evidence>
<dbReference type="EMBL" id="FJUW01000012">
    <property type="protein sequence ID" value="CZS96016.1"/>
    <property type="molecule type" value="Genomic_DNA"/>
</dbReference>
<dbReference type="InterPro" id="IPR001251">
    <property type="entry name" value="CRAL-TRIO_dom"/>
</dbReference>
<keyword evidence="2" id="KW-0597">Phosphoprotein</keyword>
<evidence type="ECO:0000313" key="6">
    <source>
        <dbReference type="EMBL" id="CZS96016.1"/>
    </source>
</evidence>
<accession>A0A1E1KD82</accession>
<evidence type="ECO:0000256" key="2">
    <source>
        <dbReference type="ARBA" id="ARBA00022553"/>
    </source>
</evidence>
<gene>
    <name evidence="6" type="ORF">RCO7_05092</name>
</gene>
<dbReference type="Gene3D" id="3.40.525.10">
    <property type="entry name" value="CRAL-TRIO lipid binding domain"/>
    <property type="match status" value="1"/>
</dbReference>
<keyword evidence="7" id="KW-1185">Reference proteome</keyword>
<evidence type="ECO:0000256" key="3">
    <source>
        <dbReference type="SAM" id="Coils"/>
    </source>
</evidence>
<dbReference type="CDD" id="cd05392">
    <property type="entry name" value="RasGAP_Neurofibromin_like"/>
    <property type="match status" value="1"/>
</dbReference>
<name>A0A1E1KD82_9HELO</name>
<dbReference type="Pfam" id="PF13716">
    <property type="entry name" value="CRAL_TRIO_2"/>
    <property type="match status" value="1"/>
</dbReference>
<reference evidence="7" key="1">
    <citation type="submission" date="2016-03" db="EMBL/GenBank/DDBJ databases">
        <authorList>
            <person name="Ploux O."/>
        </authorList>
    </citation>
    <scope>NUCLEOTIDE SEQUENCE [LARGE SCALE GENOMIC DNA]</scope>
    <source>
        <strain evidence="7">UK7</strain>
    </source>
</reference>
<dbReference type="InterPro" id="IPR039360">
    <property type="entry name" value="Ras_GTPase"/>
</dbReference>
<dbReference type="Proteomes" id="UP000178129">
    <property type="component" value="Unassembled WGS sequence"/>
</dbReference>
<dbReference type="PROSITE" id="PS00509">
    <property type="entry name" value="RAS_GTPASE_ACTIV_1"/>
    <property type="match status" value="1"/>
</dbReference>
<feature type="domain" description="Ras-GAP" evidence="5">
    <location>
        <begin position="1249"/>
        <end position="1442"/>
    </location>
</feature>
<protein>
    <submittedName>
        <fullName evidence="6">Related to NEUROFIBROMIN</fullName>
    </submittedName>
</protein>
<evidence type="ECO:0000256" key="1">
    <source>
        <dbReference type="ARBA" id="ARBA00022468"/>
    </source>
</evidence>
<dbReference type="PROSITE" id="PS50018">
    <property type="entry name" value="RAS_GTPASE_ACTIV_2"/>
    <property type="match status" value="1"/>
</dbReference>
<dbReference type="InParanoid" id="A0A1E1KD82"/>
<keyword evidence="1" id="KW-0343">GTPase activation</keyword>
<dbReference type="Gene3D" id="2.30.29.30">
    <property type="entry name" value="Pleckstrin-homology domain (PH domain)/Phosphotyrosine-binding domain (PTB)"/>
    <property type="match status" value="1"/>
</dbReference>
<dbReference type="InterPro" id="IPR001936">
    <property type="entry name" value="RasGAP_dom"/>
</dbReference>
<dbReference type="InterPro" id="IPR054071">
    <property type="entry name" value="PH_NF1"/>
</dbReference>
<dbReference type="InterPro" id="IPR011993">
    <property type="entry name" value="PH-like_dom_sf"/>
</dbReference>
<dbReference type="InterPro" id="IPR036865">
    <property type="entry name" value="CRAL-TRIO_dom_sf"/>
</dbReference>
<dbReference type="InterPro" id="IPR023152">
    <property type="entry name" value="RasGAP_CS"/>
</dbReference>
<evidence type="ECO:0000256" key="4">
    <source>
        <dbReference type="SAM" id="MobiDB-lite"/>
    </source>
</evidence>
<organism evidence="6 7">
    <name type="scientific">Rhynchosporium graminicola</name>
    <dbReference type="NCBI Taxonomy" id="2792576"/>
    <lineage>
        <taxon>Eukaryota</taxon>
        <taxon>Fungi</taxon>
        <taxon>Dikarya</taxon>
        <taxon>Ascomycota</taxon>
        <taxon>Pezizomycotina</taxon>
        <taxon>Leotiomycetes</taxon>
        <taxon>Helotiales</taxon>
        <taxon>Ploettnerulaceae</taxon>
        <taxon>Rhynchosporium</taxon>
    </lineage>
</organism>
<dbReference type="FunCoup" id="A0A1E1KD82">
    <property type="interactions" value="137"/>
</dbReference>
<evidence type="ECO:0000313" key="7">
    <source>
        <dbReference type="Proteomes" id="UP000178129"/>
    </source>
</evidence>
<feature type="coiled-coil region" evidence="3">
    <location>
        <begin position="1272"/>
        <end position="1299"/>
    </location>
</feature>
<dbReference type="InterPro" id="IPR016024">
    <property type="entry name" value="ARM-type_fold"/>
</dbReference>
<feature type="region of interest" description="Disordered" evidence="4">
    <location>
        <begin position="138"/>
        <end position="160"/>
    </location>
</feature>
<sequence>MNGDSGLVFTLVDRLTTRVTCDIPFFHSSAYFFADLHASLQLPHRTGSPSHDFNRDEIVVLTRGTLIGISASCIGTVVEALTQLLEELSQPFKSIHTHPIHVLHSELYILELLAECCAVHWASVNTAHLVAAEEEAVSDSGDSDSDLDAKTPLSLGASYGQNRRAPQNRLLERKNPPGPLTDELVKRLIDAVKLFSRPVPENYILPATNILDDVFKELPSEEMVFNGQLNGSEASRLLVEKSDPIENFTRGIIEYVSYSNWYRVLEYLKSALQQAAHQPTGNAAQANFIADDDRNALVSIRLISSFWVDGRKLSVVIQELCGSFLHLRKSFQTTVAIVLPLLITRWLERNPGEFIDLHSTHQRLDGGAETLFDMSNTMFDGGRRKAILYPLQTSLLLLLPDVFEYASNMRVVKNSSSIAKKVSFLELLRKALRNRNETAIYCLTSVLRVARHFPLDNDAAILSYALDVQEEVGEAVFRRYNPSMDAANIGTSLMCAAFVSLVHLDFESCVESLTPICLASNAPQDFKIAVISACSHLARQTNADEYLPLFMKLADFVRDQLRVTALRRRDSYADEQYTKLKPLEVANSADLVYTILLFLDASSLTLFNGAPSFASDWLISFEETFATFSTYLATDDERIRNLANTVARKTMSEGTMSFWRKSKGGDSKPFTQKFWRTTSAITATAADSLIGMGNDETGTLIFIHDYLESRLHLLKTITELTEVPDDVPERAIACTKLETAFLISLCSSDISVCQLVTKCISLFCEEAHLVDDSSAANKSSVPTIRNIDKYLEISTRGFRFTGLVAFQKRVRGILRQIHYPTAGILIAWETVFEYWFRTSKQIFSRSSDMLEEKLLVEWRNCSGFLASLGGACTSDLALASEDSSLTGLRWIDRILPDTYDETLLSKYMKQSIQLLASNNVRIREATRETLSTELSPLLYFPLFEALESELGVLFDTTRTNTSLSIESRVIFAEQAAALLKSIVERLGGPAETGSPASLDVGTLTLNFAKFLDDLAEGASILKVKIKICQLCETVTQKKELLNLRNDVRVRNQLLEVIFSWIARPGSPKDAVISAGARVEELHRLQRDLDRACLKALADLTYRLPLQPAEGQTDADTSDLKSQMFHTYFNRFLSLLNFETAESGRNEGRSMNTGGDESLSPSELAISALSNLLSANIDVGLKHSLGIGYHEDIDIRTAFVKVLCNILIQGAEFNNLSDSAVNERYDELLELLINDMSLTIALCDACPSMEVDEMTISLLNIFDSRGLAFVLLEALLEHEVEETENEAELLRRNCVATKMLSVYAKWKGAAYLKATLQRVLERLVLTSKDLDLELDPARTSSPEELQKNALQLRVVAKVFIDDICNSAAHIPVSFRKICSIISSAVMKRFPDAKFTAVGAFIFLRFFCPAIVAPDVEGLITTAPSKEMRRGLLLIAKVVQNLANNVLFGAKEPYMFPLNDFLTQNIYRVTTFLREISVPPNMVEPIIESESFDFGSCVAMHRFLYDNWDHVRQKIVIRERKGADRSLLDATKSHVPILDALRKLITNLGPPPMNVSWNRPAISSNSPPSYSRFQHFMLRNAGRNTESLVSTRAVYDGGESKVITSQSHVLANANVTQDGLPMICIILRNIDTEATDYELLLFGYLKIASRMWHRPFGVLLDATCYSGQNEPQDALFRKLDLLTPSELTKQLSRVYVYNMNSAFRKCFRRILRLAAKSENSAFHPKNVDYHLIGSLQDLQAHFHLSQLHLPKETISVVTDTRFVFQPIVRLSKTKGKIEVVIKVGSQFVQVTTTKKQEVVPGLRLHATVNDIFRLSEVDEAPTSIQTEDDSAFGLRTENGKIVMYFTSPRKPDVLQAIRGAKAKYGKELRTLSSFERLVRPQDVPGTLLNIALTNMASSDSVLRLAAYDLLCALCRAFKFAADSKFLSAKELCVPLNPTRFIIDISERLAQSEPQLTADFLNEFFVGWESFPYSQRPISLAYMAPWLPGLRTSLIPNDVDSDKAREKVAAIFRRLIEVAISDVALGTTLEQHIWPAITSDEIYTDIFLDEIVKAALSFGMNDERTEVLGSIISSLGTVSVRGKLISRLRKALNRTSLRPTRHLPENTVWGEICILIRLCLLTSFDSGSQSQLYLPELFHLVTMLANTGSLDVRLSIHRLLINTVHAMCTALGLEEGKTARLKDLLTSLSESWTDSLFNIPNRDGVSVTSSQDSGIPSLTAIESLAVVLSEISTVAAVTVDMSNAWRSRWMSLVASTAFQSNPAIQPRAFTVMGCLAREEVDDDLLYQVLVALRSSITRFIEENDSEMLIAIVISLTKMMDKLPPASRYGMQMFWLALSLVRLVPLTLFNCTALFLDAVLNNIAKSGDFQGGRMVPTLLQGRISLEDAALQLDEFYGIHFNVENFHFAVCASLVKGLTDSVTKATAIRVLTTFLETTTSNSALETKSQKEMSAFPYLGLLISRAMTPEESKENLWLAGWISTDDDFTAEGLLDVVDLETIKDKELLLNAAISIVDFQYLEDMVQNRGLLWLNRVAEKRPTVVLHLCGPIIRILDDILISCQNAVTLESAHLLMRTLTSNPKFTDGVDTSEMLEDVLDGIGFGGLWRSSTFHIVNEHDRQSTAVTDRLIELIIA</sequence>
<dbReference type="PANTHER" id="PTHR10194:SF142">
    <property type="entry name" value="NEUROFIBROMIN"/>
    <property type="match status" value="1"/>
</dbReference>
<proteinExistence type="predicted"/>
<comment type="caution">
    <text evidence="6">The sequence shown here is derived from an EMBL/GenBank/DDBJ whole genome shotgun (WGS) entry which is preliminary data.</text>
</comment>
<dbReference type="InterPro" id="IPR008936">
    <property type="entry name" value="Rho_GTPase_activation_prot"/>
</dbReference>
<dbReference type="GO" id="GO:0005096">
    <property type="term" value="F:GTPase activator activity"/>
    <property type="evidence" value="ECO:0007669"/>
    <property type="project" value="UniProtKB-KW"/>
</dbReference>
<dbReference type="PANTHER" id="PTHR10194">
    <property type="entry name" value="RAS GTPASE-ACTIVATING PROTEINS"/>
    <property type="match status" value="1"/>
</dbReference>
<dbReference type="Pfam" id="PF00616">
    <property type="entry name" value="RasGAP"/>
    <property type="match status" value="2"/>
</dbReference>
<dbReference type="SUPFAM" id="SSF48371">
    <property type="entry name" value="ARM repeat"/>
    <property type="match status" value="2"/>
</dbReference>
<dbReference type="Pfam" id="PF21877">
    <property type="entry name" value="PH_NF1"/>
    <property type="match status" value="1"/>
</dbReference>
<dbReference type="STRING" id="914237.A0A1E1KD82"/>